<sequence>MAGSHRRRHAGPSVSARSARARIAVLVGAGAAVVGAAGFGAYSLLDDDGTRRGGSALTAPGSPDPVKTGPPGPKEAARAAGDFLTAWAGGRTEIAAGMTDDRKAALAALTSYREDAGVGKVKLTPGKPRGTKVPFSVDAEVSFKELVKPWAYNSALEVVRDGRTGEVEIAWEPSVVHPKLGEGERLRTGPKDAPPVKAVDRNGTALDPDTYPSLAPVIADLGERYGAKAGGTPGVKVWTESAEPADAHDEGGKKKKKDDDKAGAPETLLELSEAKPGTLKTTLDAKVQKTAEEVVSRHSGAALVALKPSTGEVLAVANQAGNGFNTALQGSSAPGSTMKVVTASMLMDKGLAAPGEPHPCPRYKAYGGWEFENVGDKSFTIQGGTFTESFTASCNTAFISMAEKLEDDDLTQHARDVFGIGLNWQTGVTTFDGAVPVQSDAQMASSLIGQGGVRMNPLTMASVSATVKSGVFRQPHLVPQELDGRQFAAAPRTMKPETAQSLRELMAATASYGTAAEAMSGLTGDVGAKTGSAEVGGQEETNAWFTGYRGDLAAAAMVPNIGHGGEFAGPLVKDVLAAHG</sequence>
<evidence type="ECO:0000256" key="1">
    <source>
        <dbReference type="SAM" id="MobiDB-lite"/>
    </source>
</evidence>
<keyword evidence="2" id="KW-0812">Transmembrane</keyword>
<keyword evidence="2" id="KW-0472">Membrane</keyword>
<feature type="domain" description="NTF2-like N-terminal transpeptidase" evidence="4">
    <location>
        <begin position="76"/>
        <end position="183"/>
    </location>
</feature>
<reference evidence="6" key="1">
    <citation type="journal article" date="2019" name="Int. J. Syst. Evol. Microbiol.">
        <title>The Global Catalogue of Microorganisms (GCM) 10K type strain sequencing project: providing services to taxonomists for standard genome sequencing and annotation.</title>
        <authorList>
            <consortium name="The Broad Institute Genomics Platform"/>
            <consortium name="The Broad Institute Genome Sequencing Center for Infectious Disease"/>
            <person name="Wu L."/>
            <person name="Ma J."/>
        </authorList>
    </citation>
    <scope>NUCLEOTIDE SEQUENCE [LARGE SCALE GENOMIC DNA]</scope>
    <source>
        <strain evidence="6">JCM 15481</strain>
    </source>
</reference>
<keyword evidence="2" id="KW-1133">Transmembrane helix</keyword>
<feature type="compositionally biased region" description="Basic and acidic residues" evidence="1">
    <location>
        <begin position="245"/>
        <end position="263"/>
    </location>
</feature>
<dbReference type="InterPro" id="IPR001460">
    <property type="entry name" value="PCN-bd_Tpept"/>
</dbReference>
<dbReference type="SUPFAM" id="SSF56601">
    <property type="entry name" value="beta-lactamase/transpeptidase-like"/>
    <property type="match status" value="1"/>
</dbReference>
<evidence type="ECO:0000313" key="6">
    <source>
        <dbReference type="Proteomes" id="UP001500443"/>
    </source>
</evidence>
<dbReference type="InterPro" id="IPR012338">
    <property type="entry name" value="Beta-lactam/transpept-like"/>
</dbReference>
<dbReference type="PANTHER" id="PTHR30627">
    <property type="entry name" value="PEPTIDOGLYCAN D,D-TRANSPEPTIDASE"/>
    <property type="match status" value="1"/>
</dbReference>
<feature type="region of interest" description="Disordered" evidence="1">
    <location>
        <begin position="50"/>
        <end position="77"/>
    </location>
</feature>
<gene>
    <name evidence="5" type="ORF">GCM10009802_25080</name>
</gene>
<feature type="domain" description="Penicillin-binding protein transpeptidase" evidence="3">
    <location>
        <begin position="302"/>
        <end position="576"/>
    </location>
</feature>
<evidence type="ECO:0000256" key="2">
    <source>
        <dbReference type="SAM" id="Phobius"/>
    </source>
</evidence>
<proteinExistence type="predicted"/>
<name>A0ABP5JTD7_9ACTN</name>
<dbReference type="InterPro" id="IPR050515">
    <property type="entry name" value="Beta-lactam/transpept"/>
</dbReference>
<dbReference type="RefSeq" id="WP_344289920.1">
    <property type="nucleotide sequence ID" value="NZ_BAAAPF010000060.1"/>
</dbReference>
<protein>
    <submittedName>
        <fullName evidence="5">Penicillin-binding transpeptidase domain-containing protein</fullName>
    </submittedName>
</protein>
<dbReference type="Proteomes" id="UP001500443">
    <property type="component" value="Unassembled WGS sequence"/>
</dbReference>
<dbReference type="Pfam" id="PF05223">
    <property type="entry name" value="MecA_N"/>
    <property type="match status" value="1"/>
</dbReference>
<dbReference type="Pfam" id="PF00905">
    <property type="entry name" value="Transpeptidase"/>
    <property type="match status" value="1"/>
</dbReference>
<dbReference type="Gene3D" id="3.40.710.10">
    <property type="entry name" value="DD-peptidase/beta-lactamase superfamily"/>
    <property type="match status" value="1"/>
</dbReference>
<dbReference type="PANTHER" id="PTHR30627:SF24">
    <property type="entry name" value="PENICILLIN-BINDING PROTEIN 4B"/>
    <property type="match status" value="1"/>
</dbReference>
<feature type="transmembrane region" description="Helical" evidence="2">
    <location>
        <begin position="21"/>
        <end position="45"/>
    </location>
</feature>
<organism evidence="5 6">
    <name type="scientific">Streptomyces synnematoformans</name>
    <dbReference type="NCBI Taxonomy" id="415721"/>
    <lineage>
        <taxon>Bacteria</taxon>
        <taxon>Bacillati</taxon>
        <taxon>Actinomycetota</taxon>
        <taxon>Actinomycetes</taxon>
        <taxon>Kitasatosporales</taxon>
        <taxon>Streptomycetaceae</taxon>
        <taxon>Streptomyces</taxon>
    </lineage>
</organism>
<dbReference type="InterPro" id="IPR007887">
    <property type="entry name" value="MecA_N"/>
</dbReference>
<feature type="region of interest" description="Disordered" evidence="1">
    <location>
        <begin position="230"/>
        <end position="263"/>
    </location>
</feature>
<accession>A0ABP5JTD7</accession>
<evidence type="ECO:0000259" key="4">
    <source>
        <dbReference type="Pfam" id="PF05223"/>
    </source>
</evidence>
<evidence type="ECO:0000259" key="3">
    <source>
        <dbReference type="Pfam" id="PF00905"/>
    </source>
</evidence>
<dbReference type="EMBL" id="BAAAPF010000060">
    <property type="protein sequence ID" value="GAA2121627.1"/>
    <property type="molecule type" value="Genomic_DNA"/>
</dbReference>
<evidence type="ECO:0000313" key="5">
    <source>
        <dbReference type="EMBL" id="GAA2121627.1"/>
    </source>
</evidence>
<keyword evidence="6" id="KW-1185">Reference proteome</keyword>
<comment type="caution">
    <text evidence="5">The sequence shown here is derived from an EMBL/GenBank/DDBJ whole genome shotgun (WGS) entry which is preliminary data.</text>
</comment>
<feature type="compositionally biased region" description="Basic and acidic residues" evidence="1">
    <location>
        <begin position="181"/>
        <end position="190"/>
    </location>
</feature>
<feature type="region of interest" description="Disordered" evidence="1">
    <location>
        <begin position="181"/>
        <end position="208"/>
    </location>
</feature>